<reference evidence="1" key="1">
    <citation type="submission" date="2018-06" db="EMBL/GenBank/DDBJ databases">
        <authorList>
            <person name="Zhirakovskaya E."/>
        </authorList>
    </citation>
    <scope>NUCLEOTIDE SEQUENCE</scope>
</reference>
<dbReference type="AlphaFoldDB" id="A0A3B0YH03"/>
<dbReference type="EMBL" id="UOFL01000043">
    <property type="protein sequence ID" value="VAW73449.1"/>
    <property type="molecule type" value="Genomic_DNA"/>
</dbReference>
<organism evidence="1">
    <name type="scientific">hydrothermal vent metagenome</name>
    <dbReference type="NCBI Taxonomy" id="652676"/>
    <lineage>
        <taxon>unclassified sequences</taxon>
        <taxon>metagenomes</taxon>
        <taxon>ecological metagenomes</taxon>
    </lineage>
</organism>
<proteinExistence type="predicted"/>
<accession>A0A3B0YH03</accession>
<protein>
    <submittedName>
        <fullName evidence="1">Uncharacterized protein</fullName>
    </submittedName>
</protein>
<gene>
    <name evidence="1" type="ORF">MNBD_GAMMA12-3369</name>
</gene>
<name>A0A3B0YH03_9ZZZZ</name>
<sequence length="73" mass="8511">MSKQTKKYGNRIGSYLGKPIYDTINETIDDQQQQYTFVRVAKTELYDDGFPLNLLQRDEILFSPGLIYKKKCA</sequence>
<evidence type="ECO:0000313" key="1">
    <source>
        <dbReference type="EMBL" id="VAW73449.1"/>
    </source>
</evidence>